<proteinExistence type="predicted"/>
<comment type="caution">
    <text evidence="2">The sequence shown here is derived from an EMBL/GenBank/DDBJ whole genome shotgun (WGS) entry which is preliminary data.</text>
</comment>
<dbReference type="Proteomes" id="UP001301653">
    <property type="component" value="Unassembled WGS sequence"/>
</dbReference>
<dbReference type="PANTHER" id="PTHR42852:SF13">
    <property type="entry name" value="PROTEIN DIPZ"/>
    <property type="match status" value="1"/>
</dbReference>
<evidence type="ECO:0000313" key="3">
    <source>
        <dbReference type="Proteomes" id="UP001301653"/>
    </source>
</evidence>
<name>A0ABU5V6B5_9GAMM</name>
<sequence length="190" mass="20025">MRRTAAWVAGIAAAAGLAAGAWLTRPVPPPPMQTPFPAAPAVAPTYDVRPGSALTAFTLPDLDGMPVRFPEHFKGRPVLINVWASWCAPCIEEMPELARLAAAHADDGPRVVGIALDTPEAVQDFLGNVPVYYPIVIDTPGPDDASVKLGNTQGLLPYSVLLDAQGRFVKHKLGPFKAGEIEAWATSGAP</sequence>
<keyword evidence="3" id="KW-1185">Reference proteome</keyword>
<protein>
    <submittedName>
        <fullName evidence="2">TlpA disulfide reductase family protein</fullName>
    </submittedName>
</protein>
<accession>A0ABU5V6B5</accession>
<reference evidence="2 3" key="1">
    <citation type="submission" date="2023-12" db="EMBL/GenBank/DDBJ databases">
        <title>Stenotrophomonas guangdongensis sp. nov., isolated from wilted pepper plants (Capsicum annuum).</title>
        <authorList>
            <person name="Qiu M."/>
            <person name="Li Y."/>
            <person name="Liu Q."/>
            <person name="Zhang X."/>
            <person name="Huang Y."/>
            <person name="Guo R."/>
            <person name="Hu M."/>
            <person name="Zhou J."/>
            <person name="Zhou X."/>
        </authorList>
    </citation>
    <scope>NUCLEOTIDE SEQUENCE [LARGE SCALE GENOMIC DNA]</scope>
    <source>
        <strain evidence="2 3">MH1</strain>
    </source>
</reference>
<dbReference type="Gene3D" id="3.40.30.10">
    <property type="entry name" value="Glutaredoxin"/>
    <property type="match status" value="1"/>
</dbReference>
<dbReference type="InterPro" id="IPR013740">
    <property type="entry name" value="Redoxin"/>
</dbReference>
<evidence type="ECO:0000259" key="1">
    <source>
        <dbReference type="PROSITE" id="PS51352"/>
    </source>
</evidence>
<dbReference type="PROSITE" id="PS51352">
    <property type="entry name" value="THIOREDOXIN_2"/>
    <property type="match status" value="1"/>
</dbReference>
<dbReference type="InterPro" id="IPR036249">
    <property type="entry name" value="Thioredoxin-like_sf"/>
</dbReference>
<evidence type="ECO:0000313" key="2">
    <source>
        <dbReference type="EMBL" id="MEA5667620.1"/>
    </source>
</evidence>
<dbReference type="SUPFAM" id="SSF52833">
    <property type="entry name" value="Thioredoxin-like"/>
    <property type="match status" value="1"/>
</dbReference>
<dbReference type="InterPro" id="IPR013766">
    <property type="entry name" value="Thioredoxin_domain"/>
</dbReference>
<dbReference type="EMBL" id="JAYFUH010000098">
    <property type="protein sequence ID" value="MEA5667620.1"/>
    <property type="molecule type" value="Genomic_DNA"/>
</dbReference>
<dbReference type="CDD" id="cd02966">
    <property type="entry name" value="TlpA_like_family"/>
    <property type="match status" value="1"/>
</dbReference>
<feature type="domain" description="Thioredoxin" evidence="1">
    <location>
        <begin position="48"/>
        <end position="190"/>
    </location>
</feature>
<dbReference type="Pfam" id="PF08534">
    <property type="entry name" value="Redoxin"/>
    <property type="match status" value="1"/>
</dbReference>
<dbReference type="PANTHER" id="PTHR42852">
    <property type="entry name" value="THIOL:DISULFIDE INTERCHANGE PROTEIN DSBE"/>
    <property type="match status" value="1"/>
</dbReference>
<dbReference type="RefSeq" id="WP_323438562.1">
    <property type="nucleotide sequence ID" value="NZ_JAYFUH010000098.1"/>
</dbReference>
<organism evidence="2 3">
    <name type="scientific">Stenotrophomonas capsici</name>
    <dbReference type="NCBI Taxonomy" id="3110230"/>
    <lineage>
        <taxon>Bacteria</taxon>
        <taxon>Pseudomonadati</taxon>
        <taxon>Pseudomonadota</taxon>
        <taxon>Gammaproteobacteria</taxon>
        <taxon>Lysobacterales</taxon>
        <taxon>Lysobacteraceae</taxon>
        <taxon>Stenotrophomonas</taxon>
    </lineage>
</organism>
<dbReference type="InterPro" id="IPR050553">
    <property type="entry name" value="Thioredoxin_ResA/DsbE_sf"/>
</dbReference>
<gene>
    <name evidence="2" type="ORF">VA603_08775</name>
</gene>